<dbReference type="EMBL" id="OA883735">
    <property type="protein sequence ID" value="CAD7279589.1"/>
    <property type="molecule type" value="Genomic_DNA"/>
</dbReference>
<dbReference type="EMBL" id="CAJPEX010001698">
    <property type="protein sequence ID" value="CAG0919741.1"/>
    <property type="molecule type" value="Genomic_DNA"/>
</dbReference>
<dbReference type="AlphaFoldDB" id="A0A7R9BQD5"/>
<organism evidence="2">
    <name type="scientific">Notodromas monacha</name>
    <dbReference type="NCBI Taxonomy" id="399045"/>
    <lineage>
        <taxon>Eukaryota</taxon>
        <taxon>Metazoa</taxon>
        <taxon>Ecdysozoa</taxon>
        <taxon>Arthropoda</taxon>
        <taxon>Crustacea</taxon>
        <taxon>Oligostraca</taxon>
        <taxon>Ostracoda</taxon>
        <taxon>Podocopa</taxon>
        <taxon>Podocopida</taxon>
        <taxon>Cypridocopina</taxon>
        <taxon>Cypridoidea</taxon>
        <taxon>Cyprididae</taxon>
        <taxon>Notodromas</taxon>
    </lineage>
</organism>
<keyword evidence="3" id="KW-1185">Reference proteome</keyword>
<sequence length="440" mass="48391">MLFDFPGFAGAYLDGLVVLNVSIPAASSSIRVNGDDSVENGRFGAEANSQRLSPALIESGTVRIRLGSASSVHDIRAALDFQRQASLQLENVAYSTPKTQASRTQVYSGKSRALIEVNSGAASLGSVKLKNSSAKYKSCRNLATTSTVTLLEPRTESGSCPESTWSEESFKEYLSELQKEYETLKTAIKSAMTTEESIAGGSVKSTGTSVTATVELKLGRSVSKMDEMLRRIANLNSILGNSRVAEVTIREKIKTMGDRELHLTKVIEEQSGLVEVAKRKVAKMVKDIAEERRRRKDGEKKFVEEKQDLREQNELLEFRLLELDAWKQQHQGFLDDAKSEIVGKLDMLAQQTPADFCNAVYGPCWFRDDDSDLDEAPDDNVVPNDFASGLIHELSETSEETDFGALWRVSMTASEEGRCFQGSDTCSPPRVVGNSLKTSR</sequence>
<protein>
    <submittedName>
        <fullName evidence="2">Uncharacterized protein</fullName>
    </submittedName>
</protein>
<proteinExistence type="predicted"/>
<feature type="region of interest" description="Disordered" evidence="1">
    <location>
        <begin position="418"/>
        <end position="440"/>
    </location>
</feature>
<dbReference type="Proteomes" id="UP000678499">
    <property type="component" value="Unassembled WGS sequence"/>
</dbReference>
<reference evidence="2" key="1">
    <citation type="submission" date="2020-11" db="EMBL/GenBank/DDBJ databases">
        <authorList>
            <person name="Tran Van P."/>
        </authorList>
    </citation>
    <scope>NUCLEOTIDE SEQUENCE</scope>
</reference>
<evidence type="ECO:0000256" key="1">
    <source>
        <dbReference type="SAM" id="MobiDB-lite"/>
    </source>
</evidence>
<accession>A0A7R9BQD5</accession>
<gene>
    <name evidence="2" type="ORF">NMOB1V02_LOCUS7258</name>
</gene>
<evidence type="ECO:0000313" key="3">
    <source>
        <dbReference type="Proteomes" id="UP000678499"/>
    </source>
</evidence>
<name>A0A7R9BQD5_9CRUS</name>
<evidence type="ECO:0000313" key="2">
    <source>
        <dbReference type="EMBL" id="CAD7279589.1"/>
    </source>
</evidence>